<dbReference type="PROSITE" id="PS51054">
    <property type="entry name" value="ORANGE"/>
    <property type="match status" value="1"/>
</dbReference>
<dbReference type="AlphaFoldDB" id="A0A7W7YIW5"/>
<dbReference type="Proteomes" id="UP000534294">
    <property type="component" value="Unassembled WGS sequence"/>
</dbReference>
<keyword evidence="1" id="KW-0812">Transmembrane</keyword>
<dbReference type="NCBIfam" id="TIGR02532">
    <property type="entry name" value="IV_pilin_GFxxxE"/>
    <property type="match status" value="1"/>
</dbReference>
<evidence type="ECO:0000313" key="3">
    <source>
        <dbReference type="EMBL" id="MBB5036924.1"/>
    </source>
</evidence>
<evidence type="ECO:0000256" key="1">
    <source>
        <dbReference type="SAM" id="Phobius"/>
    </source>
</evidence>
<evidence type="ECO:0000259" key="2">
    <source>
        <dbReference type="PROSITE" id="PS51054"/>
    </source>
</evidence>
<name>A0A7W7YIW5_9BACT</name>
<gene>
    <name evidence="3" type="ORF">HNQ64_001166</name>
</gene>
<dbReference type="PROSITE" id="PS00409">
    <property type="entry name" value="PROKAR_NTER_METHYL"/>
    <property type="match status" value="1"/>
</dbReference>
<keyword evidence="1" id="KW-0472">Membrane</keyword>
<dbReference type="RefSeq" id="WP_184206318.1">
    <property type="nucleotide sequence ID" value="NZ_JACHIF010000002.1"/>
</dbReference>
<keyword evidence="1" id="KW-1133">Transmembrane helix</keyword>
<feature type="domain" description="Orange" evidence="2">
    <location>
        <begin position="1"/>
        <end position="9"/>
    </location>
</feature>
<proteinExistence type="predicted"/>
<feature type="transmembrane region" description="Helical" evidence="1">
    <location>
        <begin position="12"/>
        <end position="41"/>
    </location>
</feature>
<sequence length="159" mass="16792">MKSRLCQHLRRGYTLIEVLAAGAVVSVGMAAAVSLAASLMAQEELAWRVAITRNYQENMVRLWQLGMSPAGSKDATNIGAVMPSQSFSTLLNEAINGTPFLIETGTANPEGLGKLQTASITAVVNVSSDPGKEVLGASFTLTAYRPSLPSGLRTQALNR</sequence>
<keyword evidence="4" id="KW-1185">Reference proteome</keyword>
<reference evidence="3 4" key="1">
    <citation type="submission" date="2020-08" db="EMBL/GenBank/DDBJ databases">
        <title>Genomic Encyclopedia of Type Strains, Phase IV (KMG-IV): sequencing the most valuable type-strain genomes for metagenomic binning, comparative biology and taxonomic classification.</title>
        <authorList>
            <person name="Goeker M."/>
        </authorList>
    </citation>
    <scope>NUCLEOTIDE SEQUENCE [LARGE SCALE GENOMIC DNA]</scope>
    <source>
        <strain evidence="3 4">DSM 12251</strain>
    </source>
</reference>
<organism evidence="3 4">
    <name type="scientific">Prosthecobacter dejongeii</name>
    <dbReference type="NCBI Taxonomy" id="48465"/>
    <lineage>
        <taxon>Bacteria</taxon>
        <taxon>Pseudomonadati</taxon>
        <taxon>Verrucomicrobiota</taxon>
        <taxon>Verrucomicrobiia</taxon>
        <taxon>Verrucomicrobiales</taxon>
        <taxon>Verrucomicrobiaceae</taxon>
        <taxon>Prosthecobacter</taxon>
    </lineage>
</organism>
<evidence type="ECO:0000313" key="4">
    <source>
        <dbReference type="Proteomes" id="UP000534294"/>
    </source>
</evidence>
<dbReference type="GO" id="GO:0003677">
    <property type="term" value="F:DNA binding"/>
    <property type="evidence" value="ECO:0007669"/>
    <property type="project" value="InterPro"/>
</dbReference>
<dbReference type="InterPro" id="IPR012902">
    <property type="entry name" value="N_methyl_site"/>
</dbReference>
<accession>A0A7W7YIW5</accession>
<comment type="caution">
    <text evidence="3">The sequence shown here is derived from an EMBL/GenBank/DDBJ whole genome shotgun (WGS) entry which is preliminary data.</text>
</comment>
<dbReference type="InterPro" id="IPR003650">
    <property type="entry name" value="Orange_dom"/>
</dbReference>
<protein>
    <submittedName>
        <fullName evidence="3">Prepilin-type N-terminal cleavage/methylation domain-containing protein</fullName>
    </submittedName>
</protein>
<dbReference type="GO" id="GO:0006355">
    <property type="term" value="P:regulation of DNA-templated transcription"/>
    <property type="evidence" value="ECO:0007669"/>
    <property type="project" value="InterPro"/>
</dbReference>
<dbReference type="EMBL" id="JACHIF010000002">
    <property type="protein sequence ID" value="MBB5036924.1"/>
    <property type="molecule type" value="Genomic_DNA"/>
</dbReference>